<accession>A0A0W4ZB28</accession>
<evidence type="ECO:0000256" key="1">
    <source>
        <dbReference type="SAM" id="Coils"/>
    </source>
</evidence>
<dbReference type="OrthoDB" id="10257471at2759"/>
<keyword evidence="1" id="KW-0175">Coiled coil</keyword>
<evidence type="ECO:0000313" key="4">
    <source>
        <dbReference type="EMBL" id="KTW25516.1"/>
    </source>
</evidence>
<name>A0A0W4ZB28_PNEJ7</name>
<dbReference type="InterPro" id="IPR021041">
    <property type="entry name" value="Maj_surf_glycoprot_2_C"/>
</dbReference>
<dbReference type="Pfam" id="PF02349">
    <property type="entry name" value="MSG"/>
    <property type="match status" value="4"/>
</dbReference>
<evidence type="ECO:0000259" key="3">
    <source>
        <dbReference type="Pfam" id="PF12373"/>
    </source>
</evidence>
<feature type="region of interest" description="Disordered" evidence="2">
    <location>
        <begin position="838"/>
        <end position="861"/>
    </location>
</feature>
<proteinExistence type="predicted"/>
<dbReference type="AlphaFoldDB" id="A0A0W4ZB28"/>
<feature type="coiled-coil region" evidence="1">
    <location>
        <begin position="789"/>
        <end position="830"/>
    </location>
</feature>
<evidence type="ECO:0000256" key="2">
    <source>
        <dbReference type="SAM" id="MobiDB-lite"/>
    </source>
</evidence>
<feature type="non-terminal residue" evidence="4">
    <location>
        <position position="1"/>
    </location>
</feature>
<dbReference type="GeneID" id="28942228"/>
<feature type="domain" description="Major surface glycoprotein 2 C-terminal" evidence="3">
    <location>
        <begin position="871"/>
        <end position="900"/>
    </location>
</feature>
<dbReference type="EMBL" id="LFWA01000037">
    <property type="protein sequence ID" value="KTW25516.1"/>
    <property type="molecule type" value="Genomic_DNA"/>
</dbReference>
<gene>
    <name evidence="4" type="ORF">T551_03710</name>
</gene>
<keyword evidence="5" id="KW-1185">Reference proteome</keyword>
<feature type="compositionally biased region" description="Low complexity" evidence="2">
    <location>
        <begin position="843"/>
        <end position="852"/>
    </location>
</feature>
<protein>
    <recommendedName>
        <fullName evidence="3">Major surface glycoprotein 2 C-terminal domain-containing protein</fullName>
    </recommendedName>
</protein>
<dbReference type="Pfam" id="PF12373">
    <property type="entry name" value="Msg2_C"/>
    <property type="match status" value="1"/>
</dbReference>
<dbReference type="STRING" id="1408657.A0A0W4ZB28"/>
<dbReference type="VEuPathDB" id="FungiDB:T551_03710"/>
<sequence>SHTPQRKSTPIWHGLARAVARAVKRQTAGVKNNEVEERLFALITKEDYSDVAKCKNKIKEYCDGLKNASLTSEKVHKKLKNFCNDGKEEKKCEELKTNIEKKCNTFKDKLKTAAVKETSALKDEDCKENEQECLFLEGACSKELKDDCNTLRNKCYQKKRDKVAEDALLRAVRGGLTSEATCQGRLKEVCIELSQKSDELTKLCLYQEMSCKTFVSKKQEKCNSLEQEVKEALKKNSELRGKCLPLLEQCYFHRGNCEGDKSKCSEPTNQDCKEYIPDCDKLEEECEKQNIIYTHPGPDFNPTKAEPTVAEDIGLEELYKEAEKDGIFIGKNHLRDATALLALLIENSNDAEKKCNEVLKDKCKNSHEHEALEKLCNKTNPSDYKKKKCEELEKDIRKTCDILTSKLISNRLFDAVNSKVEWGKLPTFLSDEECAKLESYCFYFKERCPDVKEACMNVRAACYKRGLDARANKVLQENMRGMLHGSNKSWLEKFQQELVKVCKELKENKENFPNDELFVLCVQPAKAARLLTHDHQMKVIFLRQQLDQKRDFPTDKDCKELGKKCQDLGKDSKEITWPCHTLEQQCNRLGTTEILKQVLLNEHKDTLKTHENCVTYLKEKCNKWSRRGNDRFSFVCVFQNTTCKLMVDDVKDRCEVFEKNMQASDINDFLEKKQIKTESASNICPSWHPYCDRFLPNCPDLDKGKTFCQNLKKYCEPFYKRKVLEDALKVELRGKLSDENKCTTELKGYCTIAKNVNNASISGLCKDSTQGNNKKPDDKVVKELCKKLMEEIKEQCETLPAELTELEKSLEKDVKTYKELKKEAKKAMNKSNLVLSLVKKNKSNTSKNNRNNSKNKDKNAVSNGFQDITEHVKILRRGVKDVSVTELEAKAFDLAAEVFGRYVDLKERCEKLESDCGIKDDCDGLKEVCGKIEKTCRDLKPLEVKSHEIVTESTTTTTTTTTTVTDPKATECKSLQTTDTWVTQTSTHTSTSTITSTITSKITLTSTRRCKPTKCTTGDDAEDVKPSEGLKMSGWNVMRGVIVAMVISFMI</sequence>
<dbReference type="RefSeq" id="XP_018227815.1">
    <property type="nucleotide sequence ID" value="XM_018375973.1"/>
</dbReference>
<evidence type="ECO:0000313" key="5">
    <source>
        <dbReference type="Proteomes" id="UP000053447"/>
    </source>
</evidence>
<dbReference type="InterPro" id="IPR003330">
    <property type="entry name" value="MSG"/>
</dbReference>
<comment type="caution">
    <text evidence="4">The sequence shown here is derived from an EMBL/GenBank/DDBJ whole genome shotgun (WGS) entry which is preliminary data.</text>
</comment>
<feature type="coiled-coil region" evidence="1">
    <location>
        <begin position="215"/>
        <end position="242"/>
    </location>
</feature>
<organism evidence="4 5">
    <name type="scientific">Pneumocystis jirovecii (strain RU7)</name>
    <name type="common">Human pneumocystis pneumonia agent</name>
    <dbReference type="NCBI Taxonomy" id="1408657"/>
    <lineage>
        <taxon>Eukaryota</taxon>
        <taxon>Fungi</taxon>
        <taxon>Dikarya</taxon>
        <taxon>Ascomycota</taxon>
        <taxon>Taphrinomycotina</taxon>
        <taxon>Pneumocystomycetes</taxon>
        <taxon>Pneumocystaceae</taxon>
        <taxon>Pneumocystis</taxon>
    </lineage>
</organism>
<reference evidence="5" key="1">
    <citation type="journal article" date="2016" name="Nat. Commun.">
        <title>Genome analysis of three Pneumocystis species reveals adaptation mechanisms to life exclusively in mammalian hosts.</title>
        <authorList>
            <person name="Ma L."/>
            <person name="Chen Z."/>
            <person name="Huang D.W."/>
            <person name="Kutty G."/>
            <person name="Ishihara M."/>
            <person name="Wang H."/>
            <person name="Abouelleil A."/>
            <person name="Bishop L."/>
            <person name="Davey E."/>
            <person name="Deng R."/>
            <person name="Deng X."/>
            <person name="Fan L."/>
            <person name="Fantoni G."/>
            <person name="Fitzgerald M."/>
            <person name="Gogineni E."/>
            <person name="Goldberg J.M."/>
            <person name="Handley G."/>
            <person name="Hu X."/>
            <person name="Huber C."/>
            <person name="Jiao X."/>
            <person name="Jones K."/>
            <person name="Levin J.Z."/>
            <person name="Liu Y."/>
            <person name="Macdonald P."/>
            <person name="Melnikov A."/>
            <person name="Raley C."/>
            <person name="Sassi M."/>
            <person name="Sherman B.T."/>
            <person name="Song X."/>
            <person name="Sykes S."/>
            <person name="Tran B."/>
            <person name="Walsh L."/>
            <person name="Xia Y."/>
            <person name="Yang J."/>
            <person name="Young S."/>
            <person name="Zeng Q."/>
            <person name="Zheng X."/>
            <person name="Stephens R."/>
            <person name="Nusbaum C."/>
            <person name="Birren B.W."/>
            <person name="Azadi P."/>
            <person name="Lempicki R.A."/>
            <person name="Cuomo C.A."/>
            <person name="Kovacs J.A."/>
        </authorList>
    </citation>
    <scope>NUCLEOTIDE SEQUENCE [LARGE SCALE GENOMIC DNA]</scope>
    <source>
        <strain evidence="5">RU7</strain>
    </source>
</reference>
<dbReference type="Proteomes" id="UP000053447">
    <property type="component" value="Unassembled WGS sequence"/>
</dbReference>